<proteinExistence type="predicted"/>
<name>A0A386KAF1_9CAUD</name>
<dbReference type="Proteomes" id="UP000269940">
    <property type="component" value="Segment"/>
</dbReference>
<reference evidence="1 2" key="1">
    <citation type="submission" date="2018-08" db="EMBL/GenBank/DDBJ databases">
        <title>Complete genome sequence of five Acinetobacter baumannii phages from Abidjan, Cote d'Ivoire.</title>
        <authorList>
            <person name="Essoh C."/>
            <person name="Vernadet J.-P."/>
            <person name="Vergnaud G."/>
            <person name="Resch G."/>
            <person name="Pourcel C."/>
        </authorList>
    </citation>
    <scope>NUCLEOTIDE SEQUENCE [LARGE SCALE GENOMIC DNA]</scope>
</reference>
<keyword evidence="2" id="KW-1185">Reference proteome</keyword>
<gene>
    <name evidence="1" type="ORF">Aci05_121</name>
</gene>
<dbReference type="EMBL" id="MH746814">
    <property type="protein sequence ID" value="AYD82361.1"/>
    <property type="molecule type" value="Genomic_DNA"/>
</dbReference>
<evidence type="ECO:0000313" key="1">
    <source>
        <dbReference type="EMBL" id="AYD82361.1"/>
    </source>
</evidence>
<sequence>MENLIKADFLEEGNFLLMCYQDVLKALEGIKMGIYPPHWFSLSSGTCINTELVAQLSYGVNEVKYNRLQRSCVNELHPMVKGESKLDYVLNQAWTEFVKDMGNTVGYVDVNSSKVYPIFSEYSDCTPAYSYANSVAYKGLYKDKQLEARICLVNFKCVILKQELSNIWKAGTTTEGLRKIFED</sequence>
<accession>A0A386KAF1</accession>
<evidence type="ECO:0000313" key="2">
    <source>
        <dbReference type="Proteomes" id="UP000269940"/>
    </source>
</evidence>
<organism evidence="1 2">
    <name type="scientific">Acinetobacter phage vB_AbaM_B09_Aci05</name>
    <dbReference type="NCBI Taxonomy" id="2315458"/>
    <lineage>
        <taxon>Viruses</taxon>
        <taxon>Duplodnaviria</taxon>
        <taxon>Heunggongvirae</taxon>
        <taxon>Uroviricota</taxon>
        <taxon>Caudoviricetes</taxon>
        <taxon>Saclayvirus</taxon>
        <taxon>Saclayvirus Aci05</taxon>
    </lineage>
</organism>
<protein>
    <submittedName>
        <fullName evidence="1">Uncharacterized protein</fullName>
    </submittedName>
</protein>